<gene>
    <name evidence="1" type="ORF">Agub_g7243</name>
</gene>
<dbReference type="EMBL" id="BMAR01000010">
    <property type="protein sequence ID" value="GFR45789.1"/>
    <property type="molecule type" value="Genomic_DNA"/>
</dbReference>
<protein>
    <submittedName>
        <fullName evidence="1">Uncharacterized protein</fullName>
    </submittedName>
</protein>
<dbReference type="Gene3D" id="1.25.10.10">
    <property type="entry name" value="Leucine-rich Repeat Variant"/>
    <property type="match status" value="1"/>
</dbReference>
<dbReference type="InterPro" id="IPR011989">
    <property type="entry name" value="ARM-like"/>
</dbReference>
<comment type="caution">
    <text evidence="1">The sequence shown here is derived from an EMBL/GenBank/DDBJ whole genome shotgun (WGS) entry which is preliminary data.</text>
</comment>
<keyword evidence="2" id="KW-1185">Reference proteome</keyword>
<reference evidence="1 2" key="1">
    <citation type="journal article" date="2021" name="Sci. Rep.">
        <title>Genome sequencing of the multicellular alga Astrephomene provides insights into convergent evolution of germ-soma differentiation.</title>
        <authorList>
            <person name="Yamashita S."/>
            <person name="Yamamoto K."/>
            <person name="Matsuzaki R."/>
            <person name="Suzuki S."/>
            <person name="Yamaguchi H."/>
            <person name="Hirooka S."/>
            <person name="Minakuchi Y."/>
            <person name="Miyagishima S."/>
            <person name="Kawachi M."/>
            <person name="Toyoda A."/>
            <person name="Nozaki H."/>
        </authorList>
    </citation>
    <scope>NUCLEOTIDE SEQUENCE [LARGE SCALE GENOMIC DNA]</scope>
    <source>
        <strain evidence="1 2">NIES-4017</strain>
    </source>
</reference>
<dbReference type="GO" id="GO:0006606">
    <property type="term" value="P:protein import into nucleus"/>
    <property type="evidence" value="ECO:0007669"/>
    <property type="project" value="TreeGrafter"/>
</dbReference>
<dbReference type="AlphaFoldDB" id="A0AAD3DRD5"/>
<name>A0AAD3DRD5_9CHLO</name>
<dbReference type="GO" id="GO:0005737">
    <property type="term" value="C:cytoplasm"/>
    <property type="evidence" value="ECO:0007669"/>
    <property type="project" value="TreeGrafter"/>
</dbReference>
<evidence type="ECO:0000313" key="1">
    <source>
        <dbReference type="EMBL" id="GFR45789.1"/>
    </source>
</evidence>
<sequence length="300" mass="29776">RDIIALASSPASTPGSGDGSGNPLFPLLKAAVRCLNAWVRLDDSGASGCGVSPAELEALSPGILSCLLHLLAPPPAAAVVRQSDAEAVAAVRTAVADLLTDLIGSSGKTCTAAAGGEAADAAAVTVVVQQLVPVGRQAAESLGAATSAGSSEATAAGAAAVTVALSGVVAAVRVAVAVAERNPGGVATGPGEAAVELASMVVAAVAASPSRREVTGEACDFFLAINSVPSAERHPALCAPLFGALLPLLAGGVAYPAGFRGWEEEVEEDEEAWAMFREQQAAELLENMYGQCRTALVAQL</sequence>
<dbReference type="Proteomes" id="UP001054857">
    <property type="component" value="Unassembled WGS sequence"/>
</dbReference>
<feature type="non-terminal residue" evidence="1">
    <location>
        <position position="300"/>
    </location>
</feature>
<organism evidence="1 2">
    <name type="scientific">Astrephomene gubernaculifera</name>
    <dbReference type="NCBI Taxonomy" id="47775"/>
    <lineage>
        <taxon>Eukaryota</taxon>
        <taxon>Viridiplantae</taxon>
        <taxon>Chlorophyta</taxon>
        <taxon>core chlorophytes</taxon>
        <taxon>Chlorophyceae</taxon>
        <taxon>CS clade</taxon>
        <taxon>Chlamydomonadales</taxon>
        <taxon>Astrephomenaceae</taxon>
        <taxon>Astrephomene</taxon>
    </lineage>
</organism>
<proteinExistence type="predicted"/>
<feature type="non-terminal residue" evidence="1">
    <location>
        <position position="1"/>
    </location>
</feature>
<dbReference type="InterPro" id="IPR051345">
    <property type="entry name" value="Importin_beta-like_NTR"/>
</dbReference>
<evidence type="ECO:0000313" key="2">
    <source>
        <dbReference type="Proteomes" id="UP001054857"/>
    </source>
</evidence>
<dbReference type="PANTHER" id="PTHR12363">
    <property type="entry name" value="TRANSPORTIN 3 AND IMPORTIN 13"/>
    <property type="match status" value="1"/>
</dbReference>
<accession>A0AAD3DRD5</accession>
<dbReference type="PANTHER" id="PTHR12363:SF54">
    <property type="entry name" value="NUCLEAR TRANSPORT RECEPTOR"/>
    <property type="match status" value="1"/>
</dbReference>